<dbReference type="InterPro" id="IPR057336">
    <property type="entry name" value="GerAC_N"/>
</dbReference>
<evidence type="ECO:0000313" key="11">
    <source>
        <dbReference type="Proteomes" id="UP001307168"/>
    </source>
</evidence>
<dbReference type="PROSITE" id="PS51257">
    <property type="entry name" value="PROKAR_LIPOPROTEIN"/>
    <property type="match status" value="1"/>
</dbReference>
<organism evidence="10 11">
    <name type="scientific">Peribacillus castrilensis</name>
    <dbReference type="NCBI Taxonomy" id="2897690"/>
    <lineage>
        <taxon>Bacteria</taxon>
        <taxon>Bacillati</taxon>
        <taxon>Bacillota</taxon>
        <taxon>Bacilli</taxon>
        <taxon>Bacillales</taxon>
        <taxon>Bacillaceae</taxon>
        <taxon>Peribacillus</taxon>
    </lineage>
</organism>
<evidence type="ECO:0000313" key="10">
    <source>
        <dbReference type="EMBL" id="MEC0276127.1"/>
    </source>
</evidence>
<keyword evidence="3" id="KW-0309">Germination</keyword>
<proteinExistence type="inferred from homology"/>
<comment type="caution">
    <text evidence="10">The sequence shown here is derived from an EMBL/GenBank/DDBJ whole genome shotgun (WGS) entry which is preliminary data.</text>
</comment>
<keyword evidence="6" id="KW-0564">Palmitate</keyword>
<keyword evidence="4" id="KW-0732">Signal</keyword>
<evidence type="ECO:0000256" key="3">
    <source>
        <dbReference type="ARBA" id="ARBA00022544"/>
    </source>
</evidence>
<dbReference type="InterPro" id="IPR038501">
    <property type="entry name" value="Spore_GerAC_C_sf"/>
</dbReference>
<protein>
    <submittedName>
        <fullName evidence="10">Ger(X)C family spore germination protein</fullName>
    </submittedName>
</protein>
<feature type="domain" description="Spore germination GerAC-like C-terminal" evidence="8">
    <location>
        <begin position="229"/>
        <end position="391"/>
    </location>
</feature>
<dbReference type="InterPro" id="IPR008844">
    <property type="entry name" value="Spore_GerAC-like"/>
</dbReference>
<dbReference type="Proteomes" id="UP001307168">
    <property type="component" value="Unassembled WGS sequence"/>
</dbReference>
<dbReference type="Gene3D" id="6.20.190.10">
    <property type="entry name" value="Nutrient germinant receptor protein C, domain 1"/>
    <property type="match status" value="1"/>
</dbReference>
<evidence type="ECO:0000259" key="9">
    <source>
        <dbReference type="Pfam" id="PF25198"/>
    </source>
</evidence>
<feature type="domain" description="Spore germination protein N-terminal" evidence="9">
    <location>
        <begin position="23"/>
        <end position="199"/>
    </location>
</feature>
<dbReference type="Pfam" id="PF05504">
    <property type="entry name" value="Spore_GerAC"/>
    <property type="match status" value="1"/>
</dbReference>
<comment type="subcellular location">
    <subcellularLocation>
        <location evidence="1">Membrane</location>
        <topology evidence="1">Lipid-anchor</topology>
    </subcellularLocation>
</comment>
<accession>A0AAW9NP16</accession>
<dbReference type="PANTHER" id="PTHR35789:SF1">
    <property type="entry name" value="SPORE GERMINATION PROTEIN B3"/>
    <property type="match status" value="1"/>
</dbReference>
<dbReference type="GO" id="GO:0016020">
    <property type="term" value="C:membrane"/>
    <property type="evidence" value="ECO:0007669"/>
    <property type="project" value="UniProtKB-SubCell"/>
</dbReference>
<dbReference type="Pfam" id="PF25198">
    <property type="entry name" value="Spore_GerAC_N"/>
    <property type="match status" value="1"/>
</dbReference>
<name>A0AAW9NP16_9BACI</name>
<sequence length="402" mass="44651">MKWSFTIPIMLITFLLFTTGCWNRRELNELAITLAMGLDITKDGQYLVTAQVVNPGEVAAKGGSGGGHSPVVIYQATGKTVFEAVRKMTKESPRKIYPSHLRILVIGESLAKKGIGKPLDVLSRDWELRSDFYVVVAKGMNAEDILRVPTALEKIPANNLFNTLEVSEKAWAATSAVTFDELIEDMVSEGKQPVLTGIRADIKGGKKNSLSKQNVEIIDTPARVKYGNLAAFKKDKLVGWLDEQQSAAYNVITNNEKSAVVNIPCPQGGKAVYEVKKVNTEMKGKIKNGKPEIDLNISVEGNVGEVECQIDLTKPESIDQLEEIYEKQTRVKFKKAIKQVQENDKVDIFGFGEAINRADPKAWNKLKKDWDKNFENLPVNIKVQGEIRRVGTVGNSFLEKLK</sequence>
<evidence type="ECO:0000256" key="5">
    <source>
        <dbReference type="ARBA" id="ARBA00023136"/>
    </source>
</evidence>
<evidence type="ECO:0000256" key="4">
    <source>
        <dbReference type="ARBA" id="ARBA00022729"/>
    </source>
</evidence>
<dbReference type="EMBL" id="JARNBH010000028">
    <property type="protein sequence ID" value="MEC0276127.1"/>
    <property type="molecule type" value="Genomic_DNA"/>
</dbReference>
<evidence type="ECO:0000256" key="7">
    <source>
        <dbReference type="ARBA" id="ARBA00023288"/>
    </source>
</evidence>
<evidence type="ECO:0000259" key="8">
    <source>
        <dbReference type="Pfam" id="PF05504"/>
    </source>
</evidence>
<evidence type="ECO:0000256" key="6">
    <source>
        <dbReference type="ARBA" id="ARBA00023139"/>
    </source>
</evidence>
<evidence type="ECO:0000256" key="2">
    <source>
        <dbReference type="ARBA" id="ARBA00007886"/>
    </source>
</evidence>
<reference evidence="10 11" key="1">
    <citation type="submission" date="2023-03" db="EMBL/GenBank/DDBJ databases">
        <title>Bacillus Genome Sequencing.</title>
        <authorList>
            <person name="Dunlap C."/>
        </authorList>
    </citation>
    <scope>NUCLEOTIDE SEQUENCE [LARGE SCALE GENOMIC DNA]</scope>
    <source>
        <strain evidence="10 11">B-41290</strain>
    </source>
</reference>
<keyword evidence="11" id="KW-1185">Reference proteome</keyword>
<dbReference type="NCBIfam" id="TIGR02887">
    <property type="entry name" value="spore_ger_x_C"/>
    <property type="match status" value="1"/>
</dbReference>
<dbReference type="GO" id="GO:0009847">
    <property type="term" value="P:spore germination"/>
    <property type="evidence" value="ECO:0007669"/>
    <property type="project" value="InterPro"/>
</dbReference>
<dbReference type="InterPro" id="IPR046953">
    <property type="entry name" value="Spore_GerAC-like_C"/>
</dbReference>
<keyword evidence="7" id="KW-0449">Lipoprotein</keyword>
<dbReference type="Gene3D" id="3.30.300.210">
    <property type="entry name" value="Nutrient germinant receptor protein C, domain 3"/>
    <property type="match status" value="1"/>
</dbReference>
<keyword evidence="5" id="KW-0472">Membrane</keyword>
<comment type="similarity">
    <text evidence="2">Belongs to the GerABKC lipoprotein family.</text>
</comment>
<gene>
    <name evidence="10" type="ORF">P4706_24180</name>
</gene>
<dbReference type="PANTHER" id="PTHR35789">
    <property type="entry name" value="SPORE GERMINATION PROTEIN B3"/>
    <property type="match status" value="1"/>
</dbReference>
<dbReference type="AlphaFoldDB" id="A0AAW9NP16"/>
<evidence type="ECO:0000256" key="1">
    <source>
        <dbReference type="ARBA" id="ARBA00004635"/>
    </source>
</evidence>